<dbReference type="SUPFAM" id="SSF49785">
    <property type="entry name" value="Galactose-binding domain-like"/>
    <property type="match status" value="1"/>
</dbReference>
<reference evidence="4 5" key="1">
    <citation type="submission" date="2019-01" db="EMBL/GenBank/DDBJ databases">
        <title>Mucilaginibacter antarcticum sp. nov., isolated from antarctic soil.</title>
        <authorList>
            <person name="Yan Y.-Q."/>
            <person name="Du Z.-J."/>
        </authorList>
    </citation>
    <scope>NUCLEOTIDE SEQUENCE [LARGE SCALE GENOMIC DNA]</scope>
    <source>
        <strain evidence="4 5">F01003</strain>
    </source>
</reference>
<dbReference type="OrthoDB" id="621114at2"/>
<dbReference type="PROSITE" id="PS51257">
    <property type="entry name" value="PROKAR_LIPOPROTEIN"/>
    <property type="match status" value="1"/>
</dbReference>
<feature type="domain" description="DUF4959" evidence="1">
    <location>
        <begin position="26"/>
        <end position="132"/>
    </location>
</feature>
<dbReference type="Pfam" id="PF16391">
    <property type="entry name" value="DUF5000"/>
    <property type="match status" value="1"/>
</dbReference>
<dbReference type="InterPro" id="IPR032527">
    <property type="entry name" value="DUF4959"/>
</dbReference>
<sequence length="414" mass="45545">MKKINRYSTKTGLWALAMALVCIIGSCKKNDGYNKEPVSTDKAKPGVVTNVQVKNFNGGAYITYDLPNSENILYVLAKYNINDKTARETKSSYYTDTVAVDGFADVKDYEVTLTTISRANVASDPVKVTVHPNTPFYKLVKPSLTIATDFGGVAINALNPNRKDLGVILIALDNSTKALEVADQHYTNTDTISYTVRGFPSVPTKFGVYLTDKFGNLSDTTIVTLTPLFETQLDKTKFSVYKKASDSDIGYGWELPYLWDGKTDGYSNGWHTQPGTGKPLQCTFGLGVLTQLSRIKIWERPLEYAFFHGNPKNFTFWGSSKESPADVVLPASASVGTVVGDWVNLSNYRYPNPPSGLQPGFTNGTDEKFVEAGVDFVVPTSAPPVKYLRLLVHDTWGKGDVTHLMEVSVYGKPQ</sequence>
<evidence type="ECO:0000259" key="1">
    <source>
        <dbReference type="Pfam" id="PF16323"/>
    </source>
</evidence>
<organism evidence="4 5">
    <name type="scientific">Mucilaginibacter gilvus</name>
    <dbReference type="NCBI Taxonomy" id="2305909"/>
    <lineage>
        <taxon>Bacteria</taxon>
        <taxon>Pseudomonadati</taxon>
        <taxon>Bacteroidota</taxon>
        <taxon>Sphingobacteriia</taxon>
        <taxon>Sphingobacteriales</taxon>
        <taxon>Sphingobacteriaceae</taxon>
        <taxon>Mucilaginibacter</taxon>
    </lineage>
</organism>
<dbReference type="AlphaFoldDB" id="A0A3S3YU22"/>
<dbReference type="Pfam" id="PF17166">
    <property type="entry name" value="DUF5126"/>
    <property type="match status" value="1"/>
</dbReference>
<keyword evidence="5" id="KW-1185">Reference proteome</keyword>
<evidence type="ECO:0000313" key="4">
    <source>
        <dbReference type="EMBL" id="RWY46018.1"/>
    </source>
</evidence>
<dbReference type="Gene3D" id="2.60.120.260">
    <property type="entry name" value="Galactose-binding domain-like"/>
    <property type="match status" value="1"/>
</dbReference>
<comment type="caution">
    <text evidence="4">The sequence shown here is derived from an EMBL/GenBank/DDBJ whole genome shotgun (WGS) entry which is preliminary data.</text>
</comment>
<name>A0A3S3YU22_9SPHI</name>
<dbReference type="InterPro" id="IPR008979">
    <property type="entry name" value="Galactose-bd-like_sf"/>
</dbReference>
<protein>
    <submittedName>
        <fullName evidence="4">DUF4959 domain-containing protein</fullName>
    </submittedName>
</protein>
<evidence type="ECO:0000259" key="3">
    <source>
        <dbReference type="Pfam" id="PF17166"/>
    </source>
</evidence>
<accession>A0A3S3YU22</accession>
<feature type="domain" description="DUF5000" evidence="2">
    <location>
        <begin position="259"/>
        <end position="411"/>
    </location>
</feature>
<dbReference type="Pfam" id="PF16323">
    <property type="entry name" value="DUF4959"/>
    <property type="match status" value="1"/>
</dbReference>
<proteinExistence type="predicted"/>
<feature type="domain" description="DUF5126" evidence="3">
    <location>
        <begin position="134"/>
        <end position="236"/>
    </location>
</feature>
<dbReference type="EMBL" id="SBIW01000031">
    <property type="protein sequence ID" value="RWY46018.1"/>
    <property type="molecule type" value="Genomic_DNA"/>
</dbReference>
<dbReference type="Proteomes" id="UP000286701">
    <property type="component" value="Unassembled WGS sequence"/>
</dbReference>
<gene>
    <name evidence="4" type="ORF">EPL05_23520</name>
</gene>
<dbReference type="InterPro" id="IPR032164">
    <property type="entry name" value="DUF5000"/>
</dbReference>
<evidence type="ECO:0000313" key="5">
    <source>
        <dbReference type="Proteomes" id="UP000286701"/>
    </source>
</evidence>
<dbReference type="InterPro" id="IPR033431">
    <property type="entry name" value="DUF5126"/>
</dbReference>
<evidence type="ECO:0000259" key="2">
    <source>
        <dbReference type="Pfam" id="PF16391"/>
    </source>
</evidence>
<dbReference type="RefSeq" id="WP_128536435.1">
    <property type="nucleotide sequence ID" value="NZ_SBIW01000031.1"/>
</dbReference>